<dbReference type="Pfam" id="PF00355">
    <property type="entry name" value="Rieske"/>
    <property type="match status" value="1"/>
</dbReference>
<dbReference type="CDD" id="cd03467">
    <property type="entry name" value="Rieske"/>
    <property type="match status" value="1"/>
</dbReference>
<reference evidence="7 8" key="1">
    <citation type="submission" date="2019-01" db="EMBL/GenBank/DDBJ databases">
        <title>A draft genome assembly of the solar-powered sea slug Elysia chlorotica.</title>
        <authorList>
            <person name="Cai H."/>
            <person name="Li Q."/>
            <person name="Fang X."/>
            <person name="Li J."/>
            <person name="Curtis N.E."/>
            <person name="Altenburger A."/>
            <person name="Shibata T."/>
            <person name="Feng M."/>
            <person name="Maeda T."/>
            <person name="Schwartz J.A."/>
            <person name="Shigenobu S."/>
            <person name="Lundholm N."/>
            <person name="Nishiyama T."/>
            <person name="Yang H."/>
            <person name="Hasebe M."/>
            <person name="Li S."/>
            <person name="Pierce S.K."/>
            <person name="Wang J."/>
        </authorList>
    </citation>
    <scope>NUCLEOTIDE SEQUENCE [LARGE SCALE GENOMIC DNA]</scope>
    <source>
        <strain evidence="7">EC2010</strain>
        <tissue evidence="7">Whole organism of an adult</tissue>
    </source>
</reference>
<dbReference type="GO" id="GO:0051537">
    <property type="term" value="F:2 iron, 2 sulfur cluster binding"/>
    <property type="evidence" value="ECO:0007669"/>
    <property type="project" value="UniProtKB-KW"/>
</dbReference>
<evidence type="ECO:0000256" key="4">
    <source>
        <dbReference type="ARBA" id="ARBA00023014"/>
    </source>
</evidence>
<keyword evidence="4" id="KW-0411">Iron-sulfur</keyword>
<accession>A0A3S1CD45</accession>
<dbReference type="AlphaFoldDB" id="A0A3S1CD45"/>
<dbReference type="EMBL" id="RQTK01000055">
    <property type="protein sequence ID" value="RUS89452.1"/>
    <property type="molecule type" value="Genomic_DNA"/>
</dbReference>
<comment type="caution">
    <text evidence="7">The sequence shown here is derived from an EMBL/GenBank/DDBJ whole genome shotgun (WGS) entry which is preliminary data.</text>
</comment>
<evidence type="ECO:0000256" key="3">
    <source>
        <dbReference type="ARBA" id="ARBA00023004"/>
    </source>
</evidence>
<evidence type="ECO:0000256" key="1">
    <source>
        <dbReference type="ARBA" id="ARBA00022714"/>
    </source>
</evidence>
<keyword evidence="8" id="KW-1185">Reference proteome</keyword>
<evidence type="ECO:0000313" key="7">
    <source>
        <dbReference type="EMBL" id="RUS89452.1"/>
    </source>
</evidence>
<dbReference type="InterPro" id="IPR017941">
    <property type="entry name" value="Rieske_2Fe-2S"/>
</dbReference>
<proteinExistence type="predicted"/>
<dbReference type="PROSITE" id="PS51296">
    <property type="entry name" value="RIESKE"/>
    <property type="match status" value="1"/>
</dbReference>
<organism evidence="7 8">
    <name type="scientific">Elysia chlorotica</name>
    <name type="common">Eastern emerald elysia</name>
    <name type="synonym">Sea slug</name>
    <dbReference type="NCBI Taxonomy" id="188477"/>
    <lineage>
        <taxon>Eukaryota</taxon>
        <taxon>Metazoa</taxon>
        <taxon>Spiralia</taxon>
        <taxon>Lophotrochozoa</taxon>
        <taxon>Mollusca</taxon>
        <taxon>Gastropoda</taxon>
        <taxon>Heterobranchia</taxon>
        <taxon>Euthyneura</taxon>
        <taxon>Panpulmonata</taxon>
        <taxon>Sacoglossa</taxon>
        <taxon>Placobranchoidea</taxon>
        <taxon>Plakobranchidae</taxon>
        <taxon>Elysia</taxon>
    </lineage>
</organism>
<protein>
    <recommendedName>
        <fullName evidence="6">Rieske domain-containing protein</fullName>
    </recommendedName>
</protein>
<evidence type="ECO:0000313" key="8">
    <source>
        <dbReference type="Proteomes" id="UP000271974"/>
    </source>
</evidence>
<dbReference type="Gene3D" id="2.102.10.10">
    <property type="entry name" value="Rieske [2Fe-2S] iron-sulphur domain"/>
    <property type="match status" value="1"/>
</dbReference>
<keyword evidence="2" id="KW-0479">Metal-binding</keyword>
<comment type="cofactor">
    <cofactor evidence="5">
        <name>[2Fe-2S] cluster</name>
        <dbReference type="ChEBI" id="CHEBI:190135"/>
    </cofactor>
</comment>
<dbReference type="PANTHER" id="PTHR21496">
    <property type="entry name" value="FERREDOXIN-RELATED"/>
    <property type="match status" value="1"/>
</dbReference>
<dbReference type="STRING" id="188477.A0A3S1CD45"/>
<feature type="domain" description="Rieske" evidence="6">
    <location>
        <begin position="12"/>
        <end position="111"/>
    </location>
</feature>
<evidence type="ECO:0000259" key="6">
    <source>
        <dbReference type="PROSITE" id="PS51296"/>
    </source>
</evidence>
<dbReference type="Proteomes" id="UP000271974">
    <property type="component" value="Unassembled WGS sequence"/>
</dbReference>
<keyword evidence="1" id="KW-0001">2Fe-2S</keyword>
<gene>
    <name evidence="7" type="ORF">EGW08_002749</name>
</gene>
<dbReference type="OrthoDB" id="426882at2759"/>
<evidence type="ECO:0000256" key="5">
    <source>
        <dbReference type="ARBA" id="ARBA00034078"/>
    </source>
</evidence>
<evidence type="ECO:0000256" key="2">
    <source>
        <dbReference type="ARBA" id="ARBA00022723"/>
    </source>
</evidence>
<dbReference type="PANTHER" id="PTHR21496:SF0">
    <property type="entry name" value="RIESKE DOMAIN-CONTAINING PROTEIN"/>
    <property type="match status" value="1"/>
</dbReference>
<keyword evidence="3" id="KW-0408">Iron</keyword>
<dbReference type="InterPro" id="IPR036922">
    <property type="entry name" value="Rieske_2Fe-2S_sf"/>
</dbReference>
<name>A0A3S1CD45_ELYCH</name>
<sequence>MTDSATDTDPQWHFLGNVAELKQQESRKVYLKSGAPLVLFYLDPDRFFVCSTVCPHAKGPLDQGDIEDLGDTVQVTCPLHFYSFDLTSGESSSGLKLKTYKTEIRGDKLFVACPEPISLKKS</sequence>
<dbReference type="SUPFAM" id="SSF50022">
    <property type="entry name" value="ISP domain"/>
    <property type="match status" value="1"/>
</dbReference>
<dbReference type="GO" id="GO:0046872">
    <property type="term" value="F:metal ion binding"/>
    <property type="evidence" value="ECO:0007669"/>
    <property type="project" value="UniProtKB-KW"/>
</dbReference>